<reference evidence="5 6" key="1">
    <citation type="submission" date="2018-06" db="EMBL/GenBank/DDBJ databases">
        <title>Comparative genomics reveals the genomic features of Rhizophagus irregularis, R. cerebriforme, R. diaphanum and Gigaspora rosea, and their symbiotic lifestyle signature.</title>
        <authorList>
            <person name="Morin E."/>
            <person name="San Clemente H."/>
            <person name="Chen E.C.H."/>
            <person name="De La Providencia I."/>
            <person name="Hainaut M."/>
            <person name="Kuo A."/>
            <person name="Kohler A."/>
            <person name="Murat C."/>
            <person name="Tang N."/>
            <person name="Roy S."/>
            <person name="Loubradou J."/>
            <person name="Henrissat B."/>
            <person name="Grigoriev I.V."/>
            <person name="Corradi N."/>
            <person name="Roux C."/>
            <person name="Martin F.M."/>
        </authorList>
    </citation>
    <scope>NUCLEOTIDE SEQUENCE [LARGE SCALE GENOMIC DNA]</scope>
    <source>
        <strain evidence="5 6">DAOM 227022</strain>
    </source>
</reference>
<sequence length="74" mass="9084">RPQNPFILYRRDKFEKHKTEYKRKGLNQAEISKILGEMWSNEKPEVKELFRALGRLAEKIHTDEYKNYKYEPKQ</sequence>
<gene>
    <name evidence="5" type="ORF">C1645_662910</name>
</gene>
<dbReference type="Proteomes" id="UP000265703">
    <property type="component" value="Unassembled WGS sequence"/>
</dbReference>
<protein>
    <submittedName>
        <fullName evidence="5">High mobility group box domain-containing protein</fullName>
    </submittedName>
</protein>
<dbReference type="InterPro" id="IPR050140">
    <property type="entry name" value="SRY-related_HMG-box_TF-like"/>
</dbReference>
<evidence type="ECO:0000313" key="5">
    <source>
        <dbReference type="EMBL" id="RIA92984.1"/>
    </source>
</evidence>
<dbReference type="PANTHER" id="PTHR10270">
    <property type="entry name" value="SOX TRANSCRIPTION FACTOR"/>
    <property type="match status" value="1"/>
</dbReference>
<dbReference type="EMBL" id="QKYT01000113">
    <property type="protein sequence ID" value="RIA92984.1"/>
    <property type="molecule type" value="Genomic_DNA"/>
</dbReference>
<dbReference type="SUPFAM" id="SSF47095">
    <property type="entry name" value="HMG-box"/>
    <property type="match status" value="1"/>
</dbReference>
<evidence type="ECO:0000313" key="6">
    <source>
        <dbReference type="Proteomes" id="UP000265703"/>
    </source>
</evidence>
<dbReference type="GO" id="GO:0001228">
    <property type="term" value="F:DNA-binding transcription activator activity, RNA polymerase II-specific"/>
    <property type="evidence" value="ECO:0007669"/>
    <property type="project" value="TreeGrafter"/>
</dbReference>
<dbReference type="AlphaFoldDB" id="A0A397TDL4"/>
<organism evidence="5 6">
    <name type="scientific">Glomus cerebriforme</name>
    <dbReference type="NCBI Taxonomy" id="658196"/>
    <lineage>
        <taxon>Eukaryota</taxon>
        <taxon>Fungi</taxon>
        <taxon>Fungi incertae sedis</taxon>
        <taxon>Mucoromycota</taxon>
        <taxon>Glomeromycotina</taxon>
        <taxon>Glomeromycetes</taxon>
        <taxon>Glomerales</taxon>
        <taxon>Glomeraceae</taxon>
        <taxon>Glomus</taxon>
    </lineage>
</organism>
<feature type="non-terminal residue" evidence="5">
    <location>
        <position position="74"/>
    </location>
</feature>
<dbReference type="CDD" id="cd01389">
    <property type="entry name" value="HMG-box_ROX1-like"/>
    <property type="match status" value="1"/>
</dbReference>
<feature type="DNA-binding region" description="HMG box" evidence="3">
    <location>
        <begin position="1"/>
        <end position="69"/>
    </location>
</feature>
<feature type="non-terminal residue" evidence="5">
    <location>
        <position position="1"/>
    </location>
</feature>
<keyword evidence="1 3" id="KW-0238">DNA-binding</keyword>
<evidence type="ECO:0000256" key="2">
    <source>
        <dbReference type="ARBA" id="ARBA00023163"/>
    </source>
</evidence>
<name>A0A397TDL4_9GLOM</name>
<feature type="domain" description="HMG box" evidence="4">
    <location>
        <begin position="1"/>
        <end position="69"/>
    </location>
</feature>
<keyword evidence="2" id="KW-0804">Transcription</keyword>
<comment type="caution">
    <text evidence="5">The sequence shown here is derived from an EMBL/GenBank/DDBJ whole genome shotgun (WGS) entry which is preliminary data.</text>
</comment>
<evidence type="ECO:0000259" key="4">
    <source>
        <dbReference type="PROSITE" id="PS50118"/>
    </source>
</evidence>
<dbReference type="GO" id="GO:0005634">
    <property type="term" value="C:nucleus"/>
    <property type="evidence" value="ECO:0007669"/>
    <property type="project" value="UniProtKB-UniRule"/>
</dbReference>
<dbReference type="GO" id="GO:0030154">
    <property type="term" value="P:cell differentiation"/>
    <property type="evidence" value="ECO:0007669"/>
    <property type="project" value="TreeGrafter"/>
</dbReference>
<evidence type="ECO:0000256" key="3">
    <source>
        <dbReference type="PROSITE-ProRule" id="PRU00267"/>
    </source>
</evidence>
<dbReference type="SMART" id="SM00398">
    <property type="entry name" value="HMG"/>
    <property type="match status" value="1"/>
</dbReference>
<accession>A0A397TDL4</accession>
<dbReference type="InterPro" id="IPR036910">
    <property type="entry name" value="HMG_box_dom_sf"/>
</dbReference>
<dbReference type="PROSITE" id="PS50118">
    <property type="entry name" value="HMG_BOX_2"/>
    <property type="match status" value="1"/>
</dbReference>
<dbReference type="OrthoDB" id="6247875at2759"/>
<evidence type="ECO:0000256" key="1">
    <source>
        <dbReference type="ARBA" id="ARBA00023125"/>
    </source>
</evidence>
<dbReference type="PANTHER" id="PTHR10270:SF161">
    <property type="entry name" value="SEX-DETERMINING REGION Y PROTEIN"/>
    <property type="match status" value="1"/>
</dbReference>
<dbReference type="Pfam" id="PF00505">
    <property type="entry name" value="HMG_box"/>
    <property type="match status" value="1"/>
</dbReference>
<keyword evidence="6" id="KW-1185">Reference proteome</keyword>
<keyword evidence="3" id="KW-0539">Nucleus</keyword>
<dbReference type="GO" id="GO:0000978">
    <property type="term" value="F:RNA polymerase II cis-regulatory region sequence-specific DNA binding"/>
    <property type="evidence" value="ECO:0007669"/>
    <property type="project" value="TreeGrafter"/>
</dbReference>
<proteinExistence type="predicted"/>
<dbReference type="Gene3D" id="1.10.30.10">
    <property type="entry name" value="High mobility group box domain"/>
    <property type="match status" value="1"/>
</dbReference>
<dbReference type="InterPro" id="IPR009071">
    <property type="entry name" value="HMG_box_dom"/>
</dbReference>